<dbReference type="GO" id="GO:0016075">
    <property type="term" value="P:rRNA catabolic process"/>
    <property type="evidence" value="ECO:0007669"/>
    <property type="project" value="TreeGrafter"/>
</dbReference>
<dbReference type="GO" id="GO:0004521">
    <property type="term" value="F:RNA endonuclease activity"/>
    <property type="evidence" value="ECO:0007669"/>
    <property type="project" value="TreeGrafter"/>
</dbReference>
<organism evidence="1 2">
    <name type="scientific">Deferribacter autotrophicus</name>
    <dbReference type="NCBI Taxonomy" id="500465"/>
    <lineage>
        <taxon>Bacteria</taxon>
        <taxon>Pseudomonadati</taxon>
        <taxon>Deferribacterota</taxon>
        <taxon>Deferribacteres</taxon>
        <taxon>Deferribacterales</taxon>
        <taxon>Deferribacteraceae</taxon>
        <taxon>Deferribacter</taxon>
    </lineage>
</organism>
<dbReference type="PANTHER" id="PTHR33988:SF3">
    <property type="entry name" value="ENDORIBONUCLEASE TOXIN CHPB-RELATED"/>
    <property type="match status" value="1"/>
</dbReference>
<name>A0A5A8F919_9BACT</name>
<evidence type="ECO:0000313" key="2">
    <source>
        <dbReference type="Proteomes" id="UP000322876"/>
    </source>
</evidence>
<keyword evidence="1" id="KW-0540">Nuclease</keyword>
<proteinExistence type="predicted"/>
<keyword evidence="1" id="KW-0378">Hydrolase</keyword>
<accession>A0A5A8F919</accession>
<keyword evidence="1" id="KW-0255">Endonuclease</keyword>
<protein>
    <submittedName>
        <fullName evidence="1">mRNA-degrading endonuclease</fullName>
    </submittedName>
</protein>
<keyword evidence="2" id="KW-1185">Reference proteome</keyword>
<sequence length="114" mass="13077">MVKRYVPEKGDIVHLDFNPTLGHEQKGKRYAVVVSHSYFNLKTGMSFVIPITSKIKNYPTHVIIEEGKINGAAMVDQMRSIDYKARNTQFVQKLSDSKMEEILDIIESIVFTEE</sequence>
<evidence type="ECO:0000313" key="1">
    <source>
        <dbReference type="EMBL" id="KAA0259352.1"/>
    </source>
</evidence>
<dbReference type="OrthoDB" id="9808744at2"/>
<dbReference type="Gene3D" id="2.30.30.110">
    <property type="match status" value="1"/>
</dbReference>
<dbReference type="AlphaFoldDB" id="A0A5A8F919"/>
<gene>
    <name evidence="1" type="ORF">FHQ18_00300</name>
</gene>
<dbReference type="GO" id="GO:0006402">
    <property type="term" value="P:mRNA catabolic process"/>
    <property type="evidence" value="ECO:0007669"/>
    <property type="project" value="TreeGrafter"/>
</dbReference>
<reference evidence="1 2" key="1">
    <citation type="submission" date="2019-06" db="EMBL/GenBank/DDBJ databases">
        <title>Genomic insights into carbon and energy metabolism of Deferribacter autotrophicus revealed new metabolic traits in the phylum Deferribacteres.</title>
        <authorList>
            <person name="Slobodkin A.I."/>
            <person name="Slobodkina G.B."/>
            <person name="Allioux M."/>
            <person name="Alain K."/>
            <person name="Jebbar M."/>
            <person name="Shadrin V."/>
            <person name="Kublanov I.V."/>
            <person name="Toshchakov S.V."/>
            <person name="Bonch-Osmolovskaya E.A."/>
        </authorList>
    </citation>
    <scope>NUCLEOTIDE SEQUENCE [LARGE SCALE GENOMIC DNA]</scope>
    <source>
        <strain evidence="1 2">SL50</strain>
    </source>
</reference>
<dbReference type="InterPro" id="IPR003477">
    <property type="entry name" value="PemK-like"/>
</dbReference>
<dbReference type="Proteomes" id="UP000322876">
    <property type="component" value="Unassembled WGS sequence"/>
</dbReference>
<dbReference type="GO" id="GO:0003677">
    <property type="term" value="F:DNA binding"/>
    <property type="evidence" value="ECO:0007669"/>
    <property type="project" value="InterPro"/>
</dbReference>
<dbReference type="EMBL" id="VFJB01000001">
    <property type="protein sequence ID" value="KAA0259352.1"/>
    <property type="molecule type" value="Genomic_DNA"/>
</dbReference>
<comment type="caution">
    <text evidence="1">The sequence shown here is derived from an EMBL/GenBank/DDBJ whole genome shotgun (WGS) entry which is preliminary data.</text>
</comment>
<dbReference type="PANTHER" id="PTHR33988">
    <property type="entry name" value="ENDORIBONUCLEASE MAZF-RELATED"/>
    <property type="match status" value="1"/>
</dbReference>
<dbReference type="InterPro" id="IPR011067">
    <property type="entry name" value="Plasmid_toxin/cell-grow_inhib"/>
</dbReference>
<dbReference type="Pfam" id="PF02452">
    <property type="entry name" value="PemK_toxin"/>
    <property type="match status" value="1"/>
</dbReference>
<dbReference type="RefSeq" id="WP_149265173.1">
    <property type="nucleotide sequence ID" value="NZ_VFJB01000001.1"/>
</dbReference>
<dbReference type="SUPFAM" id="SSF50118">
    <property type="entry name" value="Cell growth inhibitor/plasmid maintenance toxic component"/>
    <property type="match status" value="1"/>
</dbReference>